<dbReference type="RefSeq" id="WP_184579255.1">
    <property type="nucleotide sequence ID" value="NZ_JACIIQ010000054.1"/>
</dbReference>
<dbReference type="EMBL" id="JACIIQ010000054">
    <property type="protein sequence ID" value="MBB5672947.1"/>
    <property type="molecule type" value="Genomic_DNA"/>
</dbReference>
<evidence type="ECO:0000313" key="1">
    <source>
        <dbReference type="EMBL" id="MBB5672947.1"/>
    </source>
</evidence>
<dbReference type="AlphaFoldDB" id="A0AB73H4J6"/>
<gene>
    <name evidence="1" type="ORF">FHR65_004562</name>
</gene>
<accession>A0AB73H4J6</accession>
<protein>
    <submittedName>
        <fullName evidence="1">Uncharacterized protein</fullName>
    </submittedName>
</protein>
<comment type="caution">
    <text evidence="1">The sequence shown here is derived from an EMBL/GenBank/DDBJ whole genome shotgun (WGS) entry which is preliminary data.</text>
</comment>
<name>A0AB73H4J6_9XANT</name>
<reference evidence="1" key="1">
    <citation type="submission" date="2020-08" db="EMBL/GenBank/DDBJ databases">
        <title>Studying the diversity of plant-associated saprophytic bacteria and their role in host health and plant-pathogen interactions.</title>
        <authorList>
            <person name="Potnis N."/>
        </authorList>
    </citation>
    <scope>NUCLEOTIDE SEQUENCE</scope>
    <source>
        <strain evidence="1">F21</strain>
    </source>
</reference>
<sequence length="57" mass="6227">MNDRKGRNGHVPGIVGVNLYSVDSLSVPNGHVLGNAKRLLYGIIGKIRWPYPILCVV</sequence>
<proteinExistence type="predicted"/>
<organism evidence="1">
    <name type="scientific">Xanthomonas arboricola</name>
    <dbReference type="NCBI Taxonomy" id="56448"/>
    <lineage>
        <taxon>Bacteria</taxon>
        <taxon>Pseudomonadati</taxon>
        <taxon>Pseudomonadota</taxon>
        <taxon>Gammaproteobacteria</taxon>
        <taxon>Lysobacterales</taxon>
        <taxon>Lysobacteraceae</taxon>
        <taxon>Xanthomonas</taxon>
    </lineage>
</organism>
<dbReference type="Proteomes" id="UP000528595">
    <property type="component" value="Unassembled WGS sequence"/>
</dbReference>